<keyword evidence="9" id="KW-1185">Reference proteome</keyword>
<dbReference type="EMBL" id="JAKKPZ010000002">
    <property type="protein sequence ID" value="KAI1726605.1"/>
    <property type="molecule type" value="Genomic_DNA"/>
</dbReference>
<dbReference type="PROSITE" id="PS00028">
    <property type="entry name" value="ZINC_FINGER_C2H2_1"/>
    <property type="match status" value="2"/>
</dbReference>
<comment type="caution">
    <text evidence="8">The sequence shown here is derived from an EMBL/GenBank/DDBJ whole genome shotgun (WGS) entry which is preliminary data.</text>
</comment>
<dbReference type="GO" id="GO:0005634">
    <property type="term" value="C:nucleus"/>
    <property type="evidence" value="ECO:0007669"/>
    <property type="project" value="TreeGrafter"/>
</dbReference>
<sequence length="753" mass="84961">MIDSDTRSIETIEPKTAMLTEAANNCTAATNGKSDEVHLESNNHISNNENHIEQNGQNNSPHNTQAQDEGSSTSVEKPPMKNGLVEKQPSVECIELDDDDDIQEIPVAEPQPKRRRSVSPVPEDPKVSSAKESTPDVAQLSINKNSQPKKVTTELTSYSALLDRLESYVRNAVNNNDNVERKVLDALLVAINNLVQKEPHSVRELIIAKQLVLPNSISLPPSQVVDLLIEHDPEHHLSKVITKMFGNERPKPTDNEIRERQQLKKAHPAPNMTKLLMDIGQDLVQESTYCDIVHARNLPEVPKNMETYKQVASQLKPVWEALKTKNAPLHLSVYTCQVSQCGFKTDSRTVLSIHRQTLHFINRKYQCAMCPEYDTNENRITVHYLREHQVKPLPEAQPPGKVQCPICEEDFNYKGHRDQHLKLCKKDINRLRTLQASTAPEHIGMINRWLWDKPPVEQILTQQDTQRQQQLKQQQVAAALALQQQQQQRLAMATAAAAQQLSQSPLTNRAQPNNSISQQQLIAQRLKNSPLTPIDKQHLAQLLRQQPNLTPQMIQAAMQLQIRQTAPTPPVTKPIGSPLINSTPKQQPLKTKTNPIGKGSVLNSSSPLTAGSVMKCEICDSEVRDRYEYLNHLKQKHNQMKGKGPADMVQGPPLACSRCRERCWTYEGLERHLVMEHGLVTSDLLVKAQNKEDGGRCKLCAKQYAFNMLQHLAWDHKIQLSAADIQYSCDVCSFKCKSYPILETHLTEVHKNK</sequence>
<evidence type="ECO:0000313" key="9">
    <source>
        <dbReference type="Proteomes" id="UP001201812"/>
    </source>
</evidence>
<feature type="compositionally biased region" description="Acidic residues" evidence="6">
    <location>
        <begin position="94"/>
        <end position="103"/>
    </location>
</feature>
<evidence type="ECO:0000259" key="7">
    <source>
        <dbReference type="PROSITE" id="PS50157"/>
    </source>
</evidence>
<dbReference type="PANTHER" id="PTHR24403:SF110">
    <property type="entry name" value="C2H2-TYPE DOMAIN-CONTAINING PROTEIN-RELATED"/>
    <property type="match status" value="1"/>
</dbReference>
<dbReference type="PROSITE" id="PS50157">
    <property type="entry name" value="ZINC_FINGER_C2H2_2"/>
    <property type="match status" value="1"/>
</dbReference>
<dbReference type="PANTHER" id="PTHR24403">
    <property type="entry name" value="ZINC FINGER PROTEIN"/>
    <property type="match status" value="1"/>
</dbReference>
<dbReference type="Gene3D" id="3.30.160.60">
    <property type="entry name" value="Classic Zinc Finger"/>
    <property type="match status" value="2"/>
</dbReference>
<accession>A0AAD4NED5</accession>
<evidence type="ECO:0000256" key="2">
    <source>
        <dbReference type="ARBA" id="ARBA00022737"/>
    </source>
</evidence>
<protein>
    <submittedName>
        <fullName evidence="8">MOG interacting and ectopic P-granules protein 1</fullName>
    </submittedName>
</protein>
<keyword evidence="1" id="KW-0479">Metal-binding</keyword>
<dbReference type="InterPro" id="IPR050688">
    <property type="entry name" value="Zinc_finger/UBP_domain"/>
</dbReference>
<feature type="domain" description="C2H2-type" evidence="7">
    <location>
        <begin position="334"/>
        <end position="364"/>
    </location>
</feature>
<organism evidence="8 9">
    <name type="scientific">Ditylenchus destructor</name>
    <dbReference type="NCBI Taxonomy" id="166010"/>
    <lineage>
        <taxon>Eukaryota</taxon>
        <taxon>Metazoa</taxon>
        <taxon>Ecdysozoa</taxon>
        <taxon>Nematoda</taxon>
        <taxon>Chromadorea</taxon>
        <taxon>Rhabditida</taxon>
        <taxon>Tylenchina</taxon>
        <taxon>Tylenchomorpha</taxon>
        <taxon>Sphaerularioidea</taxon>
        <taxon>Anguinidae</taxon>
        <taxon>Anguininae</taxon>
        <taxon>Ditylenchus</taxon>
    </lineage>
</organism>
<proteinExistence type="predicted"/>
<dbReference type="Proteomes" id="UP001201812">
    <property type="component" value="Unassembled WGS sequence"/>
</dbReference>
<name>A0AAD4NED5_9BILA</name>
<evidence type="ECO:0000256" key="4">
    <source>
        <dbReference type="ARBA" id="ARBA00022833"/>
    </source>
</evidence>
<dbReference type="GO" id="GO:0008270">
    <property type="term" value="F:zinc ion binding"/>
    <property type="evidence" value="ECO:0007669"/>
    <property type="project" value="UniProtKB-KW"/>
</dbReference>
<dbReference type="InterPro" id="IPR013087">
    <property type="entry name" value="Znf_C2H2_type"/>
</dbReference>
<evidence type="ECO:0000256" key="1">
    <source>
        <dbReference type="ARBA" id="ARBA00022723"/>
    </source>
</evidence>
<feature type="compositionally biased region" description="Polar residues" evidence="6">
    <location>
        <begin position="54"/>
        <end position="75"/>
    </location>
</feature>
<dbReference type="SMART" id="SM00355">
    <property type="entry name" value="ZnF_C2H2"/>
    <property type="match status" value="7"/>
</dbReference>
<keyword evidence="4" id="KW-0862">Zinc</keyword>
<dbReference type="GO" id="GO:0045944">
    <property type="term" value="P:positive regulation of transcription by RNA polymerase II"/>
    <property type="evidence" value="ECO:0007669"/>
    <property type="project" value="TreeGrafter"/>
</dbReference>
<feature type="region of interest" description="Disordered" evidence="6">
    <location>
        <begin position="30"/>
        <end position="138"/>
    </location>
</feature>
<evidence type="ECO:0000256" key="5">
    <source>
        <dbReference type="PROSITE-ProRule" id="PRU00042"/>
    </source>
</evidence>
<feature type="compositionally biased region" description="Polar residues" evidence="6">
    <location>
        <begin position="579"/>
        <end position="594"/>
    </location>
</feature>
<dbReference type="AlphaFoldDB" id="A0AAD4NED5"/>
<evidence type="ECO:0000256" key="6">
    <source>
        <dbReference type="SAM" id="MobiDB-lite"/>
    </source>
</evidence>
<keyword evidence="2" id="KW-0677">Repeat</keyword>
<evidence type="ECO:0000313" key="8">
    <source>
        <dbReference type="EMBL" id="KAI1726605.1"/>
    </source>
</evidence>
<reference evidence="8" key="1">
    <citation type="submission" date="2022-01" db="EMBL/GenBank/DDBJ databases">
        <title>Genome Sequence Resource for Two Populations of Ditylenchus destructor, the Migratory Endoparasitic Phytonematode.</title>
        <authorList>
            <person name="Zhang H."/>
            <person name="Lin R."/>
            <person name="Xie B."/>
        </authorList>
    </citation>
    <scope>NUCLEOTIDE SEQUENCE</scope>
    <source>
        <strain evidence="8">BazhouSP</strain>
    </source>
</reference>
<feature type="region of interest" description="Disordered" evidence="6">
    <location>
        <begin position="578"/>
        <end position="603"/>
    </location>
</feature>
<gene>
    <name evidence="8" type="ORF">DdX_03327</name>
</gene>
<evidence type="ECO:0000256" key="3">
    <source>
        <dbReference type="ARBA" id="ARBA00022771"/>
    </source>
</evidence>
<keyword evidence="3 5" id="KW-0863">Zinc-finger</keyword>